<protein>
    <submittedName>
        <fullName evidence="1">Uncharacterized protein</fullName>
    </submittedName>
</protein>
<organism evidence="1">
    <name type="scientific">marine metagenome</name>
    <dbReference type="NCBI Taxonomy" id="408172"/>
    <lineage>
        <taxon>unclassified sequences</taxon>
        <taxon>metagenomes</taxon>
        <taxon>ecological metagenomes</taxon>
    </lineage>
</organism>
<gene>
    <name evidence="1" type="ORF">METZ01_LOCUS484031</name>
</gene>
<accession>A0A383CFP6</accession>
<feature type="non-terminal residue" evidence="1">
    <location>
        <position position="1"/>
    </location>
</feature>
<sequence>DTLNEDEPNYWKVMPVVGNVLLVDDFPLDEYNNAQMWFRTVLDSIVVGDNYSVWEIGDELPFSSTDITANLNYFDHVIWNAAYNNTGAASDTYLDASSNILSYVMGGGNLFLDAIDWDDDSTFAFFPIDSSFTINTNGRLMMGRTLHSQVDSVLDLELSKLIAIRVKSFIPATEDSTSFPHFESEDLYHLQEPESGLDTWTGTPNVCSIGKFVISPSQESGKIILMSIPLHNGYDPTLEG</sequence>
<dbReference type="EMBL" id="UINC01208576">
    <property type="protein sequence ID" value="SVE31177.1"/>
    <property type="molecule type" value="Genomic_DNA"/>
</dbReference>
<name>A0A383CFP6_9ZZZZ</name>
<feature type="non-terminal residue" evidence="1">
    <location>
        <position position="240"/>
    </location>
</feature>
<dbReference type="AlphaFoldDB" id="A0A383CFP6"/>
<proteinExistence type="predicted"/>
<reference evidence="1" key="1">
    <citation type="submission" date="2018-05" db="EMBL/GenBank/DDBJ databases">
        <authorList>
            <person name="Lanie J.A."/>
            <person name="Ng W.-L."/>
            <person name="Kazmierczak K.M."/>
            <person name="Andrzejewski T.M."/>
            <person name="Davidsen T.M."/>
            <person name="Wayne K.J."/>
            <person name="Tettelin H."/>
            <person name="Glass J.I."/>
            <person name="Rusch D."/>
            <person name="Podicherti R."/>
            <person name="Tsui H.-C.T."/>
            <person name="Winkler M.E."/>
        </authorList>
    </citation>
    <scope>NUCLEOTIDE SEQUENCE</scope>
</reference>
<evidence type="ECO:0000313" key="1">
    <source>
        <dbReference type="EMBL" id="SVE31177.1"/>
    </source>
</evidence>